<sequence>MNFFRHRLSGLSALVVLCAAAGCSSADDSASTVVPSPSAKAAEICGKLDAALPATVDGLRRRDPEPASPLTAGWGDPAIILRCGVVKPPKMDDKNAYAGEADGVGWLVEKQDNGTVRFTSALRVVYIEVTLPKSRAAEGMSPMVDLAPAIKKTVPEGIAD</sequence>
<feature type="signal peptide" evidence="1">
    <location>
        <begin position="1"/>
        <end position="26"/>
    </location>
</feature>
<dbReference type="RefSeq" id="WP_409121295.1">
    <property type="nucleotide sequence ID" value="NZ_JBJVNI010000006.1"/>
</dbReference>
<evidence type="ECO:0000313" key="3">
    <source>
        <dbReference type="Proteomes" id="UP001631957"/>
    </source>
</evidence>
<dbReference type="EMBL" id="JBJVNI010000006">
    <property type="protein sequence ID" value="MFM9609541.1"/>
    <property type="molecule type" value="Genomic_DNA"/>
</dbReference>
<dbReference type="Proteomes" id="UP001631957">
    <property type="component" value="Unassembled WGS sequence"/>
</dbReference>
<name>A0ABW9HPE0_9ACTN</name>
<comment type="caution">
    <text evidence="2">The sequence shown here is derived from an EMBL/GenBank/DDBJ whole genome shotgun (WGS) entry which is preliminary data.</text>
</comment>
<dbReference type="PROSITE" id="PS51257">
    <property type="entry name" value="PROKAR_LIPOPROTEIN"/>
    <property type="match status" value="1"/>
</dbReference>
<protein>
    <submittedName>
        <fullName evidence="2">DUF3515 domain-containing protein</fullName>
    </submittedName>
</protein>
<reference evidence="2 3" key="1">
    <citation type="submission" date="2024-12" db="EMBL/GenBank/DDBJ databases">
        <title>Forecasting of Potato common scab and diversities of Pathogenic streptomyces spp. in china.</title>
        <authorList>
            <person name="Handique U."/>
            <person name="Wu J."/>
        </authorList>
    </citation>
    <scope>NUCLEOTIDE SEQUENCE [LARGE SCALE GENOMIC DNA]</scope>
    <source>
        <strain evidence="2 3">ZRIMU1530</strain>
    </source>
</reference>
<organism evidence="2 3">
    <name type="scientific">Streptomyces niveiscabiei</name>
    <dbReference type="NCBI Taxonomy" id="164115"/>
    <lineage>
        <taxon>Bacteria</taxon>
        <taxon>Bacillati</taxon>
        <taxon>Actinomycetota</taxon>
        <taxon>Actinomycetes</taxon>
        <taxon>Kitasatosporales</taxon>
        <taxon>Streptomycetaceae</taxon>
        <taxon>Streptomyces</taxon>
    </lineage>
</organism>
<accession>A0ABW9HPE0</accession>
<dbReference type="InterPro" id="IPR021903">
    <property type="entry name" value="DUF3515"/>
</dbReference>
<evidence type="ECO:0000256" key="1">
    <source>
        <dbReference type="SAM" id="SignalP"/>
    </source>
</evidence>
<evidence type="ECO:0000313" key="2">
    <source>
        <dbReference type="EMBL" id="MFM9609541.1"/>
    </source>
</evidence>
<keyword evidence="1" id="KW-0732">Signal</keyword>
<keyword evidence="3" id="KW-1185">Reference proteome</keyword>
<feature type="chain" id="PRO_5047425077" evidence="1">
    <location>
        <begin position="27"/>
        <end position="160"/>
    </location>
</feature>
<gene>
    <name evidence="2" type="ORF">ACKI18_12565</name>
</gene>
<dbReference type="Pfam" id="PF12028">
    <property type="entry name" value="DUF3515"/>
    <property type="match status" value="1"/>
</dbReference>
<proteinExistence type="predicted"/>